<dbReference type="AlphaFoldDB" id="A0A9X6VCM0"/>
<proteinExistence type="predicted"/>
<evidence type="ECO:0000313" key="1">
    <source>
        <dbReference type="EMBL" id="PFB07995.1"/>
    </source>
</evidence>
<accession>A0A9X6VCM0</accession>
<dbReference type="Proteomes" id="UP000220397">
    <property type="component" value="Unassembled WGS sequence"/>
</dbReference>
<evidence type="ECO:0000313" key="2">
    <source>
        <dbReference type="Proteomes" id="UP000220397"/>
    </source>
</evidence>
<name>A0A9X6VCM0_BACTU</name>
<organism evidence="1 2">
    <name type="scientific">Bacillus thuringiensis</name>
    <dbReference type="NCBI Taxonomy" id="1428"/>
    <lineage>
        <taxon>Bacteria</taxon>
        <taxon>Bacillati</taxon>
        <taxon>Bacillota</taxon>
        <taxon>Bacilli</taxon>
        <taxon>Bacillales</taxon>
        <taxon>Bacillaceae</taxon>
        <taxon>Bacillus</taxon>
        <taxon>Bacillus cereus group</taxon>
    </lineage>
</organism>
<protein>
    <submittedName>
        <fullName evidence="1">Uncharacterized protein</fullName>
    </submittedName>
</protein>
<dbReference type="EMBL" id="NTUS01000026">
    <property type="protein sequence ID" value="PFB07995.1"/>
    <property type="molecule type" value="Genomic_DNA"/>
</dbReference>
<dbReference type="RefSeq" id="WP_098368850.1">
    <property type="nucleotide sequence ID" value="NZ_JARSYC010000018.1"/>
</dbReference>
<gene>
    <name evidence="1" type="ORF">CN398_09720</name>
</gene>
<reference evidence="1 2" key="1">
    <citation type="submission" date="2017-09" db="EMBL/GenBank/DDBJ databases">
        <title>Large-scale bioinformatics analysis of Bacillus genomes uncovers conserved roles of natural products in bacterial physiology.</title>
        <authorList>
            <consortium name="Agbiome Team Llc"/>
            <person name="Bleich R.M."/>
            <person name="Kirk G.J."/>
            <person name="Santa Maria K.C."/>
            <person name="Allen S.E."/>
            <person name="Farag S."/>
            <person name="Shank E.A."/>
            <person name="Bowers A."/>
        </authorList>
    </citation>
    <scope>NUCLEOTIDE SEQUENCE [LARGE SCALE GENOMIC DNA]</scope>
    <source>
        <strain evidence="1 2">AFS015413</strain>
    </source>
</reference>
<sequence>MRVQEKPNNVKDDKLIVEVLKEVKELYTIVLSRKIADVEVFILKYISLLCKSKPELLELKEVCDRLVKRYPEGYVYIDESLFDKARESVKPEFRKFFPSGCFEAEMVVFYIYNTYIKQAFDEIRSLDIKRVDRFILDKLERHIQNTLVDDPNFKGDNPYYKRHYRELDRSKKISLKCLDSDFDAYIEYFSEEEQ</sequence>
<comment type="caution">
    <text evidence="1">The sequence shown here is derived from an EMBL/GenBank/DDBJ whole genome shotgun (WGS) entry which is preliminary data.</text>
</comment>